<dbReference type="GO" id="GO:0033765">
    <property type="term" value="F:steroid dehydrogenase activity, acting on the CH-CH group of donors"/>
    <property type="evidence" value="ECO:0007669"/>
    <property type="project" value="UniProtKB-ARBA"/>
</dbReference>
<evidence type="ECO:0000256" key="13">
    <source>
        <dbReference type="SAM" id="MobiDB-lite"/>
    </source>
</evidence>
<dbReference type="Pfam" id="PF00890">
    <property type="entry name" value="FAD_binding_2"/>
    <property type="match status" value="1"/>
</dbReference>
<comment type="cofactor">
    <cofactor evidence="1">
        <name>FAD</name>
        <dbReference type="ChEBI" id="CHEBI:57692"/>
    </cofactor>
</comment>
<dbReference type="InterPro" id="IPR027477">
    <property type="entry name" value="Succ_DH/fumarate_Rdtase_cat_sf"/>
</dbReference>
<evidence type="ECO:0000256" key="11">
    <source>
        <dbReference type="ARBA" id="ARBA00030386"/>
    </source>
</evidence>
<evidence type="ECO:0000313" key="16">
    <source>
        <dbReference type="EMBL" id="OAV60266.1"/>
    </source>
</evidence>
<dbReference type="PANTHER" id="PTHR42716">
    <property type="entry name" value="L-ASPARTATE OXIDASE"/>
    <property type="match status" value="1"/>
</dbReference>
<keyword evidence="6" id="KW-0285">Flavoprotein</keyword>
<feature type="domain" description="FAD-dependent oxidoreductase 2 FAD-binding" evidence="14">
    <location>
        <begin position="2"/>
        <end position="381"/>
    </location>
</feature>
<feature type="compositionally biased region" description="Polar residues" evidence="13">
    <location>
        <begin position="511"/>
        <end position="523"/>
    </location>
</feature>
<sequence>MIVVVGAGVASLTAVNRLVKAGADVTLVTAGRFGHDAISAGNTALAQGGIAAALGADDTPALHAADTIRAGAGLVDPLIAQFVATEGAQRMRDLLEAGFAADRNADGTLAFGLEAAHSTSRVVHAGEDSTGAALSRFLTAQVQHHIDAGAVQLVEQASLQHIHTAANHVCGLTVRLPGGSTRLGAEAMILATGGFAGLYSNTSSSAAITGHGVLAAARAGAVLADMEFVQFHPTVIPGTGQLISEAVRGAGAVLRDPTGKRFMPAAHPDAELAPRDVVSRASAQVMRHVGTSSVWLDATVIEQRHGPGTLARRFPVLTQALTVLGIDWSCEQVPVAPAAHYCMGGVATDTAGRTSVAGLYAAGEVASTGFHGANRLASNSLLEGLVFGTRAAGAACADTASARWQPDAGFSKLVATATEVAGATTPRIDSPQQLRKLQQVVDTHLGITRTEADLNAALRQLETIRHPMGDLVRVMATAALRRTESRGGHWRADFPAQDPTRACRTAWRLTTAPSESDDQTQTTRTKETPVHVDA</sequence>
<evidence type="ECO:0000313" key="17">
    <source>
        <dbReference type="Proteomes" id="UP000078292"/>
    </source>
</evidence>
<dbReference type="FunFam" id="3.90.700.10:FF:000002">
    <property type="entry name" value="L-aspartate oxidase"/>
    <property type="match status" value="1"/>
</dbReference>
<reference evidence="16 17" key="1">
    <citation type="submission" date="2016-04" db="EMBL/GenBank/DDBJ databases">
        <title>First whole genome shotgun sequence of the bacterium Enteractinococcus sp. strain UASWS1574.</title>
        <authorList>
            <person name="Crovadore J."/>
            <person name="Chablais R."/>
            <person name="Lefort F."/>
        </authorList>
    </citation>
    <scope>NUCLEOTIDE SEQUENCE [LARGE SCALE GENOMIC DNA]</scope>
    <source>
        <strain evidence="16 17">UASWS1574</strain>
    </source>
</reference>
<dbReference type="InterPro" id="IPR037099">
    <property type="entry name" value="Fum_R/Succ_DH_flav-like_C_sf"/>
</dbReference>
<dbReference type="GO" id="GO:0034628">
    <property type="term" value="P:'de novo' NAD+ biosynthetic process from L-aspartate"/>
    <property type="evidence" value="ECO:0007669"/>
    <property type="project" value="TreeGrafter"/>
</dbReference>
<dbReference type="EMBL" id="LXEY01000020">
    <property type="protein sequence ID" value="OAV60266.1"/>
    <property type="molecule type" value="Genomic_DNA"/>
</dbReference>
<evidence type="ECO:0000256" key="9">
    <source>
        <dbReference type="ARBA" id="ARBA00023002"/>
    </source>
</evidence>
<evidence type="ECO:0000256" key="6">
    <source>
        <dbReference type="ARBA" id="ARBA00022630"/>
    </source>
</evidence>
<keyword evidence="9" id="KW-0560">Oxidoreductase</keyword>
<dbReference type="Gene3D" id="1.20.58.100">
    <property type="entry name" value="Fumarate reductase/succinate dehydrogenase flavoprotein-like, C-terminal domain"/>
    <property type="match status" value="1"/>
</dbReference>
<dbReference type="Gene3D" id="3.50.50.60">
    <property type="entry name" value="FAD/NAD(P)-binding domain"/>
    <property type="match status" value="1"/>
</dbReference>
<evidence type="ECO:0000256" key="2">
    <source>
        <dbReference type="ARBA" id="ARBA00004950"/>
    </source>
</evidence>
<dbReference type="UniPathway" id="UPA00253">
    <property type="reaction ID" value="UER00326"/>
</dbReference>
<comment type="function">
    <text evidence="10">Catalyzes the oxidation of L-aspartate to iminoaspartate, the first step in the de novo biosynthesis of NAD(+).</text>
</comment>
<comment type="similarity">
    <text evidence="3">Belongs to the FAD-dependent oxidoreductase 2 family. NadB subfamily.</text>
</comment>
<evidence type="ECO:0000259" key="15">
    <source>
        <dbReference type="Pfam" id="PF02910"/>
    </source>
</evidence>
<comment type="caution">
    <text evidence="16">The sequence shown here is derived from an EMBL/GenBank/DDBJ whole genome shotgun (WGS) entry which is preliminary data.</text>
</comment>
<evidence type="ECO:0000256" key="4">
    <source>
        <dbReference type="ARBA" id="ARBA00012173"/>
    </source>
</evidence>
<gene>
    <name evidence="16" type="ORF">A6F49_12890</name>
</gene>
<keyword evidence="7" id="KW-0662">Pyridine nucleotide biosynthesis</keyword>
<dbReference type="OrthoDB" id="9805351at2"/>
<evidence type="ECO:0000256" key="7">
    <source>
        <dbReference type="ARBA" id="ARBA00022642"/>
    </source>
</evidence>
<evidence type="ECO:0000256" key="12">
    <source>
        <dbReference type="ARBA" id="ARBA00048305"/>
    </source>
</evidence>
<dbReference type="InterPro" id="IPR015939">
    <property type="entry name" value="Fum_Rdtase/Succ_DH_flav-like_C"/>
</dbReference>
<dbReference type="RefSeq" id="WP_043056789.1">
    <property type="nucleotide sequence ID" value="NZ_LXEY01000020.1"/>
</dbReference>
<evidence type="ECO:0000256" key="5">
    <source>
        <dbReference type="ARBA" id="ARBA00021901"/>
    </source>
</evidence>
<evidence type="ECO:0000256" key="1">
    <source>
        <dbReference type="ARBA" id="ARBA00001974"/>
    </source>
</evidence>
<dbReference type="Pfam" id="PF02910">
    <property type="entry name" value="Succ_DH_flav_C"/>
    <property type="match status" value="1"/>
</dbReference>
<dbReference type="Proteomes" id="UP000078292">
    <property type="component" value="Unassembled WGS sequence"/>
</dbReference>
<dbReference type="PANTHER" id="PTHR42716:SF2">
    <property type="entry name" value="L-ASPARTATE OXIDASE, CHLOROPLASTIC"/>
    <property type="match status" value="1"/>
</dbReference>
<keyword evidence="17" id="KW-1185">Reference proteome</keyword>
<dbReference type="SUPFAM" id="SSF46977">
    <property type="entry name" value="Succinate dehydrogenase/fumarate reductase flavoprotein C-terminal domain"/>
    <property type="match status" value="1"/>
</dbReference>
<keyword evidence="8" id="KW-0274">FAD</keyword>
<evidence type="ECO:0000256" key="3">
    <source>
        <dbReference type="ARBA" id="ARBA00008562"/>
    </source>
</evidence>
<organism evidence="16 17">
    <name type="scientific">Enteractinococcus helveticum</name>
    <dbReference type="NCBI Taxonomy" id="1837282"/>
    <lineage>
        <taxon>Bacteria</taxon>
        <taxon>Bacillati</taxon>
        <taxon>Actinomycetota</taxon>
        <taxon>Actinomycetes</taxon>
        <taxon>Micrococcales</taxon>
        <taxon>Micrococcaceae</taxon>
    </lineage>
</organism>
<dbReference type="EC" id="1.4.3.16" evidence="4"/>
<feature type="compositionally biased region" description="Basic and acidic residues" evidence="13">
    <location>
        <begin position="524"/>
        <end position="534"/>
    </location>
</feature>
<protein>
    <recommendedName>
        <fullName evidence="5">L-aspartate oxidase</fullName>
        <ecNumber evidence="4">1.4.3.16</ecNumber>
    </recommendedName>
    <alternativeName>
        <fullName evidence="11">Quinolinate synthase B</fullName>
    </alternativeName>
</protein>
<dbReference type="InterPro" id="IPR005288">
    <property type="entry name" value="NadB"/>
</dbReference>
<dbReference type="STRING" id="1837282.A6F49_12890"/>
<comment type="catalytic activity">
    <reaction evidence="12">
        <text>L-aspartate + O2 = iminosuccinate + H2O2</text>
        <dbReference type="Rhea" id="RHEA:25876"/>
        <dbReference type="ChEBI" id="CHEBI:15379"/>
        <dbReference type="ChEBI" id="CHEBI:16240"/>
        <dbReference type="ChEBI" id="CHEBI:29991"/>
        <dbReference type="ChEBI" id="CHEBI:77875"/>
        <dbReference type="EC" id="1.4.3.16"/>
    </reaction>
    <physiologicalReaction direction="left-to-right" evidence="12">
        <dbReference type="Rhea" id="RHEA:25877"/>
    </physiologicalReaction>
</comment>
<comment type="pathway">
    <text evidence="2">Cofactor biosynthesis; NAD(+) biosynthesis; iminoaspartate from L-aspartate (oxidase route): step 1/1.</text>
</comment>
<evidence type="ECO:0000256" key="10">
    <source>
        <dbReference type="ARBA" id="ARBA00029426"/>
    </source>
</evidence>
<name>A0A1B7LY88_9MICC</name>
<feature type="domain" description="Fumarate reductase/succinate dehydrogenase flavoprotein-like C-terminal" evidence="15">
    <location>
        <begin position="470"/>
        <end position="529"/>
    </location>
</feature>
<proteinExistence type="inferred from homology"/>
<evidence type="ECO:0000256" key="8">
    <source>
        <dbReference type="ARBA" id="ARBA00022827"/>
    </source>
</evidence>
<dbReference type="InterPro" id="IPR036188">
    <property type="entry name" value="FAD/NAD-bd_sf"/>
</dbReference>
<dbReference type="SUPFAM" id="SSF51905">
    <property type="entry name" value="FAD/NAD(P)-binding domain"/>
    <property type="match status" value="1"/>
</dbReference>
<feature type="region of interest" description="Disordered" evidence="13">
    <location>
        <begin position="509"/>
        <end position="534"/>
    </location>
</feature>
<dbReference type="InterPro" id="IPR003953">
    <property type="entry name" value="FAD-dep_OxRdtase_2_FAD-bd"/>
</dbReference>
<dbReference type="PRINTS" id="PR00368">
    <property type="entry name" value="FADPNR"/>
</dbReference>
<evidence type="ECO:0000259" key="14">
    <source>
        <dbReference type="Pfam" id="PF00890"/>
    </source>
</evidence>
<dbReference type="GO" id="GO:0008734">
    <property type="term" value="F:L-aspartate oxidase activity"/>
    <property type="evidence" value="ECO:0007669"/>
    <property type="project" value="UniProtKB-EC"/>
</dbReference>
<accession>A0A1B7LY88</accession>
<dbReference type="Gene3D" id="3.90.700.10">
    <property type="entry name" value="Succinate dehydrogenase/fumarate reductase flavoprotein, catalytic domain"/>
    <property type="match status" value="1"/>
</dbReference>
<dbReference type="AlphaFoldDB" id="A0A1B7LY88"/>
<dbReference type="SUPFAM" id="SSF56425">
    <property type="entry name" value="Succinate dehydrogenase/fumarate reductase flavoprotein, catalytic domain"/>
    <property type="match status" value="1"/>
</dbReference>